<evidence type="ECO:0000313" key="1">
    <source>
        <dbReference type="EMBL" id="MCH3853565.1"/>
    </source>
</evidence>
<comment type="caution">
    <text evidence="1">The sequence shown here is derived from an EMBL/GenBank/DDBJ whole genome shotgun (WGS) entry which is preliminary data.</text>
</comment>
<protein>
    <submittedName>
        <fullName evidence="1">DUF3971 domain-containing protein</fullName>
    </submittedName>
</protein>
<proteinExistence type="predicted"/>
<sequence>IQDAHFKNNLLVNNKPYENDSFGIVRKSGVLNINTQSGLANVKVIDNNKTIHLKNLTYIYQKDENASTSSFDIAKNTQNIILNGENLTLILADFNKTLNFDKMEANLKSDILDARATRKNANFDLHYSPN</sequence>
<evidence type="ECO:0000313" key="2">
    <source>
        <dbReference type="Proteomes" id="UP001199644"/>
    </source>
</evidence>
<dbReference type="Proteomes" id="UP001199644">
    <property type="component" value="Unassembled WGS sequence"/>
</dbReference>
<organism evidence="1 2">
    <name type="scientific">Campylobacter jejuni</name>
    <dbReference type="NCBI Taxonomy" id="197"/>
    <lineage>
        <taxon>Bacteria</taxon>
        <taxon>Pseudomonadati</taxon>
        <taxon>Campylobacterota</taxon>
        <taxon>Epsilonproteobacteria</taxon>
        <taxon>Campylobacterales</taxon>
        <taxon>Campylobacteraceae</taxon>
        <taxon>Campylobacter</taxon>
    </lineage>
</organism>
<name>A0AAW5EDZ5_CAMJU</name>
<dbReference type="EMBL" id="JAJUOL010001076">
    <property type="protein sequence ID" value="MCH3853565.1"/>
    <property type="molecule type" value="Genomic_DNA"/>
</dbReference>
<dbReference type="AlphaFoldDB" id="A0AAW5EDZ5"/>
<accession>A0AAW5EDZ5</accession>
<gene>
    <name evidence="1" type="ORF">LZC39_15865</name>
</gene>
<feature type="non-terminal residue" evidence="1">
    <location>
        <position position="1"/>
    </location>
</feature>
<feature type="non-terminal residue" evidence="1">
    <location>
        <position position="130"/>
    </location>
</feature>
<reference evidence="1" key="1">
    <citation type="submission" date="2021-12" db="EMBL/GenBank/DDBJ databases">
        <title>Prevalence of phenicol resistance gene fexA in Campylobacter isolated from poultry supply chain.</title>
        <authorList>
            <person name="Tang B."/>
            <person name="Zheng X."/>
            <person name="Lin J."/>
            <person name="Lin R."/>
            <person name="Yang H."/>
            <person name="Shen Z."/>
            <person name="Xia F."/>
        </authorList>
    </citation>
    <scope>NUCLEOTIDE SEQUENCE</scope>
    <source>
        <strain evidence="1">CJHN2011004</strain>
    </source>
</reference>